<dbReference type="EMBL" id="FOCI01000043">
    <property type="protein sequence ID" value="SEN84036.1"/>
    <property type="molecule type" value="Genomic_DNA"/>
</dbReference>
<feature type="domain" description="VTT" evidence="7">
    <location>
        <begin position="30"/>
        <end position="160"/>
    </location>
</feature>
<proteinExistence type="predicted"/>
<organism evidence="8 9">
    <name type="scientific">Loktanella fryxellensis</name>
    <dbReference type="NCBI Taxonomy" id="245187"/>
    <lineage>
        <taxon>Bacteria</taxon>
        <taxon>Pseudomonadati</taxon>
        <taxon>Pseudomonadota</taxon>
        <taxon>Alphaproteobacteria</taxon>
        <taxon>Rhodobacterales</taxon>
        <taxon>Roseobacteraceae</taxon>
        <taxon>Loktanella</taxon>
    </lineage>
</organism>
<evidence type="ECO:0000256" key="1">
    <source>
        <dbReference type="ARBA" id="ARBA00004651"/>
    </source>
</evidence>
<dbReference type="OrthoDB" id="9813426at2"/>
<feature type="transmembrane region" description="Helical" evidence="6">
    <location>
        <begin position="50"/>
        <end position="71"/>
    </location>
</feature>
<dbReference type="Pfam" id="PF09335">
    <property type="entry name" value="VTT_dom"/>
    <property type="match status" value="1"/>
</dbReference>
<feature type="transmembrane region" description="Helical" evidence="6">
    <location>
        <begin position="140"/>
        <end position="160"/>
    </location>
</feature>
<accession>A0A1H8JUS8</accession>
<protein>
    <submittedName>
        <fullName evidence="8">Membrane protein DedA, SNARE-associated domain</fullName>
    </submittedName>
</protein>
<dbReference type="PANTHER" id="PTHR42709">
    <property type="entry name" value="ALKALINE PHOSPHATASE LIKE PROTEIN"/>
    <property type="match status" value="1"/>
</dbReference>
<dbReference type="Proteomes" id="UP000199585">
    <property type="component" value="Unassembled WGS sequence"/>
</dbReference>
<evidence type="ECO:0000256" key="4">
    <source>
        <dbReference type="ARBA" id="ARBA00022989"/>
    </source>
</evidence>
<sequence length="202" mass="22120">MFDFVTTLIETMGAFGVGVVMLLENLFPPIPSELVMPLAGFSAAQGQMSLAAVFIAGTVGAVLGAVFWYEVGRRLGHVRMQRFIARYGIWLTLDQDDYARAMGWFARHQRAATFYGRMIPGVRTLVSVPAGMAGMPLGQFLLYTTAGSGLWNAGLIASGYLLEANYHRVAEFLDPGTTIVIAIVIGIYLFRVGQHLLRRRKG</sequence>
<evidence type="ECO:0000256" key="5">
    <source>
        <dbReference type="ARBA" id="ARBA00023136"/>
    </source>
</evidence>
<dbReference type="GO" id="GO:0005886">
    <property type="term" value="C:plasma membrane"/>
    <property type="evidence" value="ECO:0007669"/>
    <property type="project" value="UniProtKB-SubCell"/>
</dbReference>
<dbReference type="STRING" id="245187.SAMN04488003_1434"/>
<keyword evidence="9" id="KW-1185">Reference proteome</keyword>
<gene>
    <name evidence="8" type="ORF">SAMN04488003_1434</name>
</gene>
<keyword evidence="5 6" id="KW-0472">Membrane</keyword>
<keyword evidence="4 6" id="KW-1133">Transmembrane helix</keyword>
<feature type="transmembrane region" description="Helical" evidence="6">
    <location>
        <begin position="172"/>
        <end position="190"/>
    </location>
</feature>
<evidence type="ECO:0000313" key="8">
    <source>
        <dbReference type="EMBL" id="SEN84036.1"/>
    </source>
</evidence>
<evidence type="ECO:0000259" key="7">
    <source>
        <dbReference type="Pfam" id="PF09335"/>
    </source>
</evidence>
<keyword evidence="2" id="KW-1003">Cell membrane</keyword>
<dbReference type="AlphaFoldDB" id="A0A1H8JUS8"/>
<name>A0A1H8JUS8_9RHOB</name>
<evidence type="ECO:0000256" key="3">
    <source>
        <dbReference type="ARBA" id="ARBA00022692"/>
    </source>
</evidence>
<dbReference type="RefSeq" id="WP_089905805.1">
    <property type="nucleotide sequence ID" value="NZ_FOCI01000043.1"/>
</dbReference>
<feature type="transmembrane region" description="Helical" evidence="6">
    <location>
        <begin position="12"/>
        <end position="30"/>
    </location>
</feature>
<reference evidence="8 9" key="1">
    <citation type="submission" date="2016-10" db="EMBL/GenBank/DDBJ databases">
        <authorList>
            <person name="de Groot N.N."/>
        </authorList>
    </citation>
    <scope>NUCLEOTIDE SEQUENCE [LARGE SCALE GENOMIC DNA]</scope>
    <source>
        <strain evidence="8 9">DSM 16213</strain>
    </source>
</reference>
<dbReference type="PANTHER" id="PTHR42709:SF6">
    <property type="entry name" value="UNDECAPRENYL PHOSPHATE TRANSPORTER A"/>
    <property type="match status" value="1"/>
</dbReference>
<evidence type="ECO:0000256" key="6">
    <source>
        <dbReference type="SAM" id="Phobius"/>
    </source>
</evidence>
<evidence type="ECO:0000313" key="9">
    <source>
        <dbReference type="Proteomes" id="UP000199585"/>
    </source>
</evidence>
<keyword evidence="3 6" id="KW-0812">Transmembrane</keyword>
<dbReference type="InterPro" id="IPR032816">
    <property type="entry name" value="VTT_dom"/>
</dbReference>
<dbReference type="InterPro" id="IPR051311">
    <property type="entry name" value="DedA_domain"/>
</dbReference>
<evidence type="ECO:0000256" key="2">
    <source>
        <dbReference type="ARBA" id="ARBA00022475"/>
    </source>
</evidence>
<comment type="subcellular location">
    <subcellularLocation>
        <location evidence="1">Cell membrane</location>
        <topology evidence="1">Multi-pass membrane protein</topology>
    </subcellularLocation>
</comment>